<gene>
    <name evidence="5" type="ORF">SAMN05660337_3182</name>
</gene>
<dbReference type="Pfam" id="PF00294">
    <property type="entry name" value="PfkB"/>
    <property type="match status" value="1"/>
</dbReference>
<dbReference type="PANTHER" id="PTHR43085:SF57">
    <property type="entry name" value="CARBOHYDRATE KINASE PFKB DOMAIN-CONTAINING PROTEIN"/>
    <property type="match status" value="1"/>
</dbReference>
<proteinExistence type="inferred from homology"/>
<feature type="domain" description="Carbohydrate kinase PfkB" evidence="4">
    <location>
        <begin position="21"/>
        <end position="287"/>
    </location>
</feature>
<evidence type="ECO:0000256" key="3">
    <source>
        <dbReference type="ARBA" id="ARBA00022777"/>
    </source>
</evidence>
<comment type="similarity">
    <text evidence="1">Belongs to the carbohydrate kinase PfkB family.</text>
</comment>
<dbReference type="RefSeq" id="WP_092162856.1">
    <property type="nucleotide sequence ID" value="NZ_FNGA01000005.1"/>
</dbReference>
<keyword evidence="6" id="KW-1185">Reference proteome</keyword>
<dbReference type="SUPFAM" id="SSF53613">
    <property type="entry name" value="Ribokinase-like"/>
    <property type="match status" value="1"/>
</dbReference>
<dbReference type="EMBL" id="FNGA01000005">
    <property type="protein sequence ID" value="SDL52067.1"/>
    <property type="molecule type" value="Genomic_DNA"/>
</dbReference>
<dbReference type="PANTHER" id="PTHR43085">
    <property type="entry name" value="HEXOKINASE FAMILY MEMBER"/>
    <property type="match status" value="1"/>
</dbReference>
<sequence length="294" mass="31909">MAEFLIAGLGEILWDVLADSEEIGGAPVNFAYHAGVLGADSIAVSTIGNDERGRRAIKELTGRGLNLETVSIDQEHATGFVEASVDADGVAHYIFPDNIAWDHLTLNDKALSLAPKVDAVCFGTLAQRSDTARASIHVFLKEAPQALKVYDMNLRQHFYNEKVIRLSLEKAHVLKLNDDELRTVAPMFTLSGSERNMLSELHNKFDLKYSVLTRGGNGSLLMGEGKVVESRGVEVQNMQDTIGAGDSFTASVIIGLLQGHSLEDISEHANRLAAYVCSCKGAMPAIPDEFKLIK</sequence>
<accession>A0A1G9KRJ4</accession>
<evidence type="ECO:0000256" key="1">
    <source>
        <dbReference type="ARBA" id="ARBA00010688"/>
    </source>
</evidence>
<evidence type="ECO:0000313" key="5">
    <source>
        <dbReference type="EMBL" id="SDL52067.1"/>
    </source>
</evidence>
<dbReference type="InterPro" id="IPR050306">
    <property type="entry name" value="PfkB_Carbo_kinase"/>
</dbReference>
<evidence type="ECO:0000313" key="6">
    <source>
        <dbReference type="Proteomes" id="UP000199053"/>
    </source>
</evidence>
<protein>
    <submittedName>
        <fullName evidence="5">Fructokinase</fullName>
    </submittedName>
</protein>
<dbReference type="AlphaFoldDB" id="A0A1G9KRJ4"/>
<reference evidence="6" key="1">
    <citation type="submission" date="2016-10" db="EMBL/GenBank/DDBJ databases">
        <authorList>
            <person name="Varghese N."/>
            <person name="Submissions S."/>
        </authorList>
    </citation>
    <scope>NUCLEOTIDE SEQUENCE [LARGE SCALE GENOMIC DNA]</scope>
    <source>
        <strain evidence="6">DSM 16995</strain>
    </source>
</reference>
<name>A0A1G9KRJ4_9BACT</name>
<keyword evidence="3 5" id="KW-0418">Kinase</keyword>
<keyword evidence="2" id="KW-0808">Transferase</keyword>
<dbReference type="InterPro" id="IPR011611">
    <property type="entry name" value="PfkB_dom"/>
</dbReference>
<dbReference type="GO" id="GO:0016301">
    <property type="term" value="F:kinase activity"/>
    <property type="evidence" value="ECO:0007669"/>
    <property type="project" value="UniProtKB-KW"/>
</dbReference>
<organism evidence="5 6">
    <name type="scientific">Maridesulfovibrio ferrireducens</name>
    <dbReference type="NCBI Taxonomy" id="246191"/>
    <lineage>
        <taxon>Bacteria</taxon>
        <taxon>Pseudomonadati</taxon>
        <taxon>Thermodesulfobacteriota</taxon>
        <taxon>Desulfovibrionia</taxon>
        <taxon>Desulfovibrionales</taxon>
        <taxon>Desulfovibrionaceae</taxon>
        <taxon>Maridesulfovibrio</taxon>
    </lineage>
</organism>
<dbReference type="Proteomes" id="UP000199053">
    <property type="component" value="Unassembled WGS sequence"/>
</dbReference>
<evidence type="ECO:0000256" key="2">
    <source>
        <dbReference type="ARBA" id="ARBA00022679"/>
    </source>
</evidence>
<dbReference type="STRING" id="246191.SAMN05660337_3182"/>
<evidence type="ECO:0000259" key="4">
    <source>
        <dbReference type="Pfam" id="PF00294"/>
    </source>
</evidence>
<dbReference type="InterPro" id="IPR029056">
    <property type="entry name" value="Ribokinase-like"/>
</dbReference>
<dbReference type="OrthoDB" id="9779730at2"/>
<dbReference type="Gene3D" id="3.40.1190.20">
    <property type="match status" value="1"/>
</dbReference>